<dbReference type="GO" id="GO:0000981">
    <property type="term" value="F:DNA-binding transcription factor activity, RNA polymerase II-specific"/>
    <property type="evidence" value="ECO:0007669"/>
    <property type="project" value="InterPro"/>
</dbReference>
<evidence type="ECO:0000259" key="6">
    <source>
        <dbReference type="PROSITE" id="PS50048"/>
    </source>
</evidence>
<dbReference type="InterPro" id="IPR001138">
    <property type="entry name" value="Zn2Cys6_DnaBD"/>
</dbReference>
<feature type="region of interest" description="Disordered" evidence="5">
    <location>
        <begin position="58"/>
        <end position="98"/>
    </location>
</feature>
<dbReference type="Pfam" id="PF00172">
    <property type="entry name" value="Zn_clus"/>
    <property type="match status" value="1"/>
</dbReference>
<dbReference type="GO" id="GO:0003677">
    <property type="term" value="F:DNA binding"/>
    <property type="evidence" value="ECO:0007669"/>
    <property type="project" value="UniProtKB-KW"/>
</dbReference>
<dbReference type="InterPro" id="IPR036864">
    <property type="entry name" value="Zn2-C6_fun-type_DNA-bd_sf"/>
</dbReference>
<protein>
    <recommendedName>
        <fullName evidence="6">Zn(2)-C6 fungal-type domain-containing protein</fullName>
    </recommendedName>
</protein>
<keyword evidence="2" id="KW-0238">DNA-binding</keyword>
<dbReference type="Pfam" id="PF11951">
    <property type="entry name" value="Fungal_trans_2"/>
    <property type="match status" value="1"/>
</dbReference>
<dbReference type="InterPro" id="IPR053175">
    <property type="entry name" value="DHMBA_Reg_Transcription_Factor"/>
</dbReference>
<keyword evidence="4" id="KW-0539">Nucleus</keyword>
<dbReference type="InterPro" id="IPR021858">
    <property type="entry name" value="Fun_TF"/>
</dbReference>
<dbReference type="CDD" id="cd00067">
    <property type="entry name" value="GAL4"/>
    <property type="match status" value="1"/>
</dbReference>
<evidence type="ECO:0000256" key="4">
    <source>
        <dbReference type="ARBA" id="ARBA00023242"/>
    </source>
</evidence>
<dbReference type="EMBL" id="KN847040">
    <property type="protein sequence ID" value="KIW33557.1"/>
    <property type="molecule type" value="Genomic_DNA"/>
</dbReference>
<gene>
    <name evidence="7" type="ORF">PV07_00397</name>
</gene>
<evidence type="ECO:0000313" key="8">
    <source>
        <dbReference type="Proteomes" id="UP000054466"/>
    </source>
</evidence>
<dbReference type="GeneID" id="27339591"/>
<name>A0A0D2B7L5_9EURO</name>
<feature type="compositionally biased region" description="Polar residues" evidence="5">
    <location>
        <begin position="69"/>
        <end position="81"/>
    </location>
</feature>
<evidence type="ECO:0000256" key="1">
    <source>
        <dbReference type="ARBA" id="ARBA00023015"/>
    </source>
</evidence>
<dbReference type="VEuPathDB" id="FungiDB:PV07_00397"/>
<dbReference type="GO" id="GO:0008270">
    <property type="term" value="F:zinc ion binding"/>
    <property type="evidence" value="ECO:0007669"/>
    <property type="project" value="InterPro"/>
</dbReference>
<dbReference type="PROSITE" id="PS50048">
    <property type="entry name" value="ZN2_CY6_FUNGAL_2"/>
    <property type="match status" value="1"/>
</dbReference>
<dbReference type="Gene3D" id="4.10.240.10">
    <property type="entry name" value="Zn(2)-C6 fungal-type DNA-binding domain"/>
    <property type="match status" value="1"/>
</dbReference>
<dbReference type="STRING" id="569365.A0A0D2B7L5"/>
<sequence>MSYRGKPTKACQKCRLRRVKCDLASPVCQQCEKIGHECQYRDLFDIFHKDETSLARDHAREKWRKRSTKSANRSSSGDDAQSNSDSTKPSPSSPPLVDALQLPLDDRARSRFYFDFVDVRFPYLEILVPRLLGATAADSLLRCTLSAVCYANFAGRFNDRQAARAGATQYGKAMRQLAGTIGDPAKLKSFDVCLSVYLLSMYEVLAGDKLDGTWQAHLKGCGDVLQIYNPSSINTAAERRFYRSMYTQQLLRHMGQYSAPPADLNRSQDLLPPIDSTIQTLLDLVLRINIVCVNLQPNHQPKGVDITGADHCLEDAVELGFQLQSWYQSLTEDWWCSAKPIATTNRYQWISDLLSFPGAPKIMHQYSSPHAKFCSNLYHVGRIHLNLSMIDHLISVYPPQQLDTAIIKDLSSKILSHIDVIMKNVPSTLGISPSGGSEDPRTVNDVQGMKAYHVMWPLVKTSRCFKRKSIKAADKDGRGRWIKHVLEFLGRELSIKKAAAHATYF</sequence>
<keyword evidence="3" id="KW-0804">Transcription</keyword>
<keyword evidence="8" id="KW-1185">Reference proteome</keyword>
<feature type="domain" description="Zn(2)-C6 fungal-type" evidence="6">
    <location>
        <begin position="10"/>
        <end position="40"/>
    </location>
</feature>
<dbReference type="SMART" id="SM00066">
    <property type="entry name" value="GAL4"/>
    <property type="match status" value="1"/>
</dbReference>
<evidence type="ECO:0000256" key="3">
    <source>
        <dbReference type="ARBA" id="ARBA00023163"/>
    </source>
</evidence>
<keyword evidence="1" id="KW-0805">Transcription regulation</keyword>
<evidence type="ECO:0000313" key="7">
    <source>
        <dbReference type="EMBL" id="KIW33557.1"/>
    </source>
</evidence>
<evidence type="ECO:0000256" key="5">
    <source>
        <dbReference type="SAM" id="MobiDB-lite"/>
    </source>
</evidence>
<dbReference type="PANTHER" id="PTHR38791:SF12">
    <property type="entry name" value="TRANSCRIPTION FACTOR DOMAIN-CONTAINING PROTEIN-RELATED"/>
    <property type="match status" value="1"/>
</dbReference>
<dbReference type="PROSITE" id="PS00463">
    <property type="entry name" value="ZN2_CY6_FUNGAL_1"/>
    <property type="match status" value="1"/>
</dbReference>
<proteinExistence type="predicted"/>
<dbReference type="OrthoDB" id="2991872at2759"/>
<dbReference type="PANTHER" id="PTHR38791">
    <property type="entry name" value="ZN(II)2CYS6 TRANSCRIPTION FACTOR (EUROFUNG)-RELATED-RELATED"/>
    <property type="match status" value="1"/>
</dbReference>
<reference evidence="7 8" key="1">
    <citation type="submission" date="2015-01" db="EMBL/GenBank/DDBJ databases">
        <title>The Genome Sequence of Cladophialophora immunda CBS83496.</title>
        <authorList>
            <consortium name="The Broad Institute Genomics Platform"/>
            <person name="Cuomo C."/>
            <person name="de Hoog S."/>
            <person name="Gorbushina A."/>
            <person name="Stielow B."/>
            <person name="Teixiera M."/>
            <person name="Abouelleil A."/>
            <person name="Chapman S.B."/>
            <person name="Priest M."/>
            <person name="Young S.K."/>
            <person name="Wortman J."/>
            <person name="Nusbaum C."/>
            <person name="Birren B."/>
        </authorList>
    </citation>
    <scope>NUCLEOTIDE SEQUENCE [LARGE SCALE GENOMIC DNA]</scope>
    <source>
        <strain evidence="7 8">CBS 83496</strain>
    </source>
</reference>
<organism evidence="7 8">
    <name type="scientific">Cladophialophora immunda</name>
    <dbReference type="NCBI Taxonomy" id="569365"/>
    <lineage>
        <taxon>Eukaryota</taxon>
        <taxon>Fungi</taxon>
        <taxon>Dikarya</taxon>
        <taxon>Ascomycota</taxon>
        <taxon>Pezizomycotina</taxon>
        <taxon>Eurotiomycetes</taxon>
        <taxon>Chaetothyriomycetidae</taxon>
        <taxon>Chaetothyriales</taxon>
        <taxon>Herpotrichiellaceae</taxon>
        <taxon>Cladophialophora</taxon>
    </lineage>
</organism>
<dbReference type="HOGENOM" id="CLU_013866_5_1_1"/>
<dbReference type="AlphaFoldDB" id="A0A0D2B7L5"/>
<dbReference type="SUPFAM" id="SSF57701">
    <property type="entry name" value="Zn2/Cys6 DNA-binding domain"/>
    <property type="match status" value="1"/>
</dbReference>
<evidence type="ECO:0000256" key="2">
    <source>
        <dbReference type="ARBA" id="ARBA00023125"/>
    </source>
</evidence>
<dbReference type="RefSeq" id="XP_016253773.1">
    <property type="nucleotide sequence ID" value="XM_016386845.1"/>
</dbReference>
<dbReference type="Proteomes" id="UP000054466">
    <property type="component" value="Unassembled WGS sequence"/>
</dbReference>
<accession>A0A0D2B7L5</accession>